<dbReference type="Proteomes" id="UP000232722">
    <property type="component" value="Unassembled WGS sequence"/>
</dbReference>
<organism evidence="3 6">
    <name type="scientific">Rhizophagus irregularis</name>
    <dbReference type="NCBI Taxonomy" id="588596"/>
    <lineage>
        <taxon>Eukaryota</taxon>
        <taxon>Fungi</taxon>
        <taxon>Fungi incertae sedis</taxon>
        <taxon>Mucoromycota</taxon>
        <taxon>Glomeromycotina</taxon>
        <taxon>Glomeromycetes</taxon>
        <taxon>Glomerales</taxon>
        <taxon>Glomeraceae</taxon>
        <taxon>Rhizophagus</taxon>
    </lineage>
</organism>
<keyword evidence="3" id="KW-0645">Protease</keyword>
<dbReference type="InterPro" id="IPR009003">
    <property type="entry name" value="Peptidase_S1_PA"/>
</dbReference>
<dbReference type="GO" id="GO:0004252">
    <property type="term" value="F:serine-type endopeptidase activity"/>
    <property type="evidence" value="ECO:0007669"/>
    <property type="project" value="InterPro"/>
</dbReference>
<dbReference type="GO" id="GO:0006508">
    <property type="term" value="P:proteolysis"/>
    <property type="evidence" value="ECO:0007669"/>
    <property type="project" value="UniProtKB-KW"/>
</dbReference>
<dbReference type="VEuPathDB" id="FungiDB:RhiirFUN_001594"/>
<dbReference type="Pfam" id="PF12812">
    <property type="entry name" value="PDZ_1"/>
    <property type="match status" value="1"/>
</dbReference>
<dbReference type="InterPro" id="IPR001478">
    <property type="entry name" value="PDZ"/>
</dbReference>
<feature type="domain" description="PDZ" evidence="2">
    <location>
        <begin position="693"/>
        <end position="780"/>
    </location>
</feature>
<comment type="similarity">
    <text evidence="1">Belongs to the peptidase S1C family.</text>
</comment>
<evidence type="ECO:0000313" key="4">
    <source>
        <dbReference type="EMBL" id="PKC60836.1"/>
    </source>
</evidence>
<reference evidence="4 5" key="3">
    <citation type="submission" date="2017-10" db="EMBL/GenBank/DDBJ databases">
        <title>Extensive intraspecific genome diversity in a model arbuscular mycorrhizal fungus.</title>
        <authorList>
            <person name="Chen E.C.H."/>
            <person name="Morin E."/>
            <person name="Baudet D."/>
            <person name="Noel J."/>
            <person name="Ndikumana S."/>
            <person name="Charron P."/>
            <person name="St-Onge C."/>
            <person name="Giorgi J."/>
            <person name="Grigoriev I.V."/>
            <person name="Roux C."/>
            <person name="Martin F.M."/>
            <person name="Corradi N."/>
        </authorList>
    </citation>
    <scope>NUCLEOTIDE SEQUENCE [LARGE SCALE GENOMIC DNA]</scope>
    <source>
        <strain evidence="4 5">A1</strain>
    </source>
</reference>
<dbReference type="Pfam" id="PF13365">
    <property type="entry name" value="Trypsin_2"/>
    <property type="match status" value="1"/>
</dbReference>
<dbReference type="OrthoDB" id="4217619at2759"/>
<feature type="domain" description="PDZ" evidence="2">
    <location>
        <begin position="233"/>
        <end position="311"/>
    </location>
</feature>
<evidence type="ECO:0000313" key="3">
    <source>
        <dbReference type="EMBL" id="PKC11014.1"/>
    </source>
</evidence>
<dbReference type="Proteomes" id="UP000232688">
    <property type="component" value="Unassembled WGS sequence"/>
</dbReference>
<dbReference type="VEuPathDB" id="FungiDB:RhiirA1_349496"/>
<name>A0A2I1F263_9GLOM</name>
<reference evidence="3 6" key="1">
    <citation type="submission" date="2016-04" db="EMBL/GenBank/DDBJ databases">
        <title>Genome analyses suggest a sexual origin of heterokaryosis in a supposedly ancient asexual fungus.</title>
        <authorList>
            <person name="Ropars J."/>
            <person name="Sedzielewska K."/>
            <person name="Noel J."/>
            <person name="Charron P."/>
            <person name="Farinelli L."/>
            <person name="Marton T."/>
            <person name="Kruger M."/>
            <person name="Pelin A."/>
            <person name="Brachmann A."/>
            <person name="Corradi N."/>
        </authorList>
    </citation>
    <scope>NUCLEOTIDE SEQUENCE [LARGE SCALE GENOMIC DNA]</scope>
    <source>
        <strain evidence="3 6">A5</strain>
    </source>
</reference>
<dbReference type="EMBL" id="LLXJ01000341">
    <property type="protein sequence ID" value="PKC11014.1"/>
    <property type="molecule type" value="Genomic_DNA"/>
</dbReference>
<dbReference type="PANTHER" id="PTHR46366">
    <property type="entry name" value="PRO-APOPTOTIC SERINE PROTEASE NMA111"/>
    <property type="match status" value="1"/>
</dbReference>
<dbReference type="EMBL" id="LLXH01001082">
    <property type="protein sequence ID" value="PKC60836.1"/>
    <property type="molecule type" value="Genomic_DNA"/>
</dbReference>
<feature type="domain" description="PDZ" evidence="2">
    <location>
        <begin position="802"/>
        <end position="879"/>
    </location>
</feature>
<dbReference type="Gene3D" id="2.40.10.120">
    <property type="match status" value="2"/>
</dbReference>
<comment type="caution">
    <text evidence="3">The sequence shown here is derived from an EMBL/GenBank/DDBJ whole genome shotgun (WGS) entry which is preliminary data.</text>
</comment>
<accession>A0A2I1F263</accession>
<dbReference type="PANTHER" id="PTHR46366:SF1">
    <property type="entry name" value="PDZ DOMAIN-CONTAINING PROTEIN C1685.05"/>
    <property type="match status" value="1"/>
</dbReference>
<proteinExistence type="inferred from homology"/>
<protein>
    <submittedName>
        <fullName evidence="3">Trypsin-like serine protease</fullName>
    </submittedName>
</protein>
<sequence length="926" mass="103718">MSKTWENILEKSIKAIVSIKVNRVRNFDTAKSVECSATGFIVDKERGIILSNRHVLSAAPIIAQAIFRNYEEVELQPIYRDPVHDFGFFRFDPSKIKFMDLVQIPLCPEKAKIGIEIKVVGNDNGETLSILSGTLARLDRRAPMYGTGNYNDFNTFYLQAASGSSGGSSGSPVLDIEGNAVALNAGGTKKASSSFYLPLNRVKRALKYIQEGKEVPRGTLQTEFEYKPYDELRHLGLKSSIEQEIREKFPDDTGLLVVRTVLLKGPADGLLIPGDIIIRANKNMITNFTQLFSIIDDSVGEDIELTICRGKEQLDVKLKIQDLHSITPNRFVEIGGGIVNELSYQIAHSYSWSVGGPYIADSGYMFSTAAAWRMSIITSVNNIPTPNLDEFIEAMKTLPDGAKVPINFYHMSNVNKEKTSILHMDRHWHKFKIAVRDDTTGLWNYEEVPPPQSIHSYDPTTAQVQILDESLQPAGKIWSSFVTISFRLPYNVNGIRTTHSYGAGVIVSIEPPLIICDRYTVPTSIGDIFITFANSIIIPGKVIYLHPLYNYAILTYDKTLLGETPVKAIELSDKELVQGDSVYLVGICGDNSPAVKKTTVKRIANIETVKCFPTRWRAMNVEEIRLDDVVESLGGVLCDNDGKVQGLWLVYSLQNNKQQNIAYKKGFSISLVKPTINSLKLGEIPKLYCLDVEFFIIKLSKAKYYGLSDEWVKKVESIPNSKYSLLRVLNILDSTSPSGKLLKVGDIVLKINDNMITKMSDLSMAYHYSEEVDMLILRSGKEINIKVKTTPCYGKETTKIIGWSGAIIQEPYKAALEQIKIVPTGVYISYRFSGSPALKLKLGVWIVEIQGRKVSDIDSFLEAIYAHEKEIKENPEENNDGYVRIKTIGDTNVTKVVTMKLDPHYWGIWQLVVDKDELTGWKYIEG</sequence>
<dbReference type="SUPFAM" id="SSF50494">
    <property type="entry name" value="Trypsin-like serine proteases"/>
    <property type="match status" value="2"/>
</dbReference>
<evidence type="ECO:0000256" key="1">
    <source>
        <dbReference type="ARBA" id="ARBA00010541"/>
    </source>
</evidence>
<dbReference type="InterPro" id="IPR036034">
    <property type="entry name" value="PDZ_sf"/>
</dbReference>
<keyword evidence="3" id="KW-0378">Hydrolase</keyword>
<evidence type="ECO:0000313" key="6">
    <source>
        <dbReference type="Proteomes" id="UP000232722"/>
    </source>
</evidence>
<gene>
    <name evidence="4" type="ORF">RhiirA1_349496</name>
    <name evidence="3" type="ORF">RhiirA5_288051</name>
</gene>
<dbReference type="CDD" id="cd06719">
    <property type="entry name" value="PDZ2-4_Nma111p-like"/>
    <property type="match status" value="1"/>
</dbReference>
<dbReference type="PRINTS" id="PR00834">
    <property type="entry name" value="PROTEASES2C"/>
</dbReference>
<dbReference type="VEuPathDB" id="FungiDB:FUN_023504"/>
<dbReference type="AlphaFoldDB" id="A0A2I1F263"/>
<dbReference type="SMART" id="SM00228">
    <property type="entry name" value="PDZ"/>
    <property type="match status" value="3"/>
</dbReference>
<evidence type="ECO:0000259" key="2">
    <source>
        <dbReference type="SMART" id="SM00228"/>
    </source>
</evidence>
<dbReference type="SUPFAM" id="SSF50156">
    <property type="entry name" value="PDZ domain-like"/>
    <property type="match status" value="2"/>
</dbReference>
<dbReference type="InterPro" id="IPR025926">
    <property type="entry name" value="PDZ-like_dom"/>
</dbReference>
<dbReference type="InterPro" id="IPR001940">
    <property type="entry name" value="Peptidase_S1C"/>
</dbReference>
<evidence type="ECO:0000313" key="5">
    <source>
        <dbReference type="Proteomes" id="UP000232688"/>
    </source>
</evidence>
<reference evidence="3 6" key="2">
    <citation type="submission" date="2017-09" db="EMBL/GenBank/DDBJ databases">
        <title>Extensive intraspecific genome diversity in a model arbuscular mycorrhizal fungus.</title>
        <authorList>
            <person name="Chen E.C."/>
            <person name="Morin E."/>
            <person name="Beaudet D."/>
            <person name="Noel J."/>
            <person name="Ndikumana S."/>
            <person name="Charron P."/>
            <person name="St-Onge C."/>
            <person name="Giorgi J."/>
            <person name="Grigoriev I.V."/>
            <person name="Roux C."/>
            <person name="Martin F.M."/>
            <person name="Corradi N."/>
        </authorList>
    </citation>
    <scope>NUCLEOTIDE SEQUENCE [LARGE SCALE GENOMIC DNA]</scope>
    <source>
        <strain evidence="3 6">A5</strain>
    </source>
</reference>
<dbReference type="Gene3D" id="2.30.42.10">
    <property type="match status" value="2"/>
</dbReference>
<reference evidence="4 5" key="4">
    <citation type="submission" date="2017-10" db="EMBL/GenBank/DDBJ databases">
        <title>Genome analyses suggest a sexual origin of heterokaryosis in a supposedly ancient asexual fungus.</title>
        <authorList>
            <person name="Corradi N."/>
            <person name="Sedzielewska K."/>
            <person name="Noel J."/>
            <person name="Charron P."/>
            <person name="Farinelli L."/>
            <person name="Marton T."/>
            <person name="Kruger M."/>
            <person name="Pelin A."/>
            <person name="Brachmann A."/>
            <person name="Corradi N."/>
        </authorList>
    </citation>
    <scope>NUCLEOTIDE SEQUENCE [LARGE SCALE GENOMIC DNA]</scope>
    <source>
        <strain evidence="4 5">A1</strain>
    </source>
</reference>